<keyword evidence="2" id="KW-1185">Reference proteome</keyword>
<dbReference type="EMBL" id="JBDODL010000186">
    <property type="protein sequence ID" value="MES1919045.1"/>
    <property type="molecule type" value="Genomic_DNA"/>
</dbReference>
<comment type="caution">
    <text evidence="1">The sequence shown here is derived from an EMBL/GenBank/DDBJ whole genome shotgun (WGS) entry which is preliminary data.</text>
</comment>
<gene>
    <name evidence="1" type="ORF">MHBO_000919</name>
</gene>
<protein>
    <submittedName>
        <fullName evidence="1">Uncharacterized protein</fullName>
    </submittedName>
</protein>
<name>A0ABV2AHA7_9EUKA</name>
<evidence type="ECO:0000313" key="2">
    <source>
        <dbReference type="Proteomes" id="UP001439008"/>
    </source>
</evidence>
<sequence length="125" mass="15015">MDYINKDANIIAEEISNLKSKINRLDKDEIINEIQNLNNIFGKKIDLIPHFKKYWLLLYCIIIYDAFITDDINVDDKDTKDIKIKLIELQNDNEHLSIFHSNLWHYLTSLEKFLVRKDDKKDLYK</sequence>
<evidence type="ECO:0000313" key="1">
    <source>
        <dbReference type="EMBL" id="MES1919045.1"/>
    </source>
</evidence>
<dbReference type="Proteomes" id="UP001439008">
    <property type="component" value="Unassembled WGS sequence"/>
</dbReference>
<organism evidence="1 2">
    <name type="scientific">Bonamia ostreae</name>
    <dbReference type="NCBI Taxonomy" id="126728"/>
    <lineage>
        <taxon>Eukaryota</taxon>
        <taxon>Sar</taxon>
        <taxon>Rhizaria</taxon>
        <taxon>Endomyxa</taxon>
        <taxon>Ascetosporea</taxon>
        <taxon>Haplosporida</taxon>
        <taxon>Bonamia</taxon>
    </lineage>
</organism>
<accession>A0ABV2AHA7</accession>
<reference evidence="1 2" key="1">
    <citation type="journal article" date="2024" name="BMC Biol.">
        <title>Comparative genomics of Ascetosporea gives new insight into the evolutionary basis for animal parasitism in Rhizaria.</title>
        <authorList>
            <person name="Hiltunen Thoren M."/>
            <person name="Onut-Brannstrom I."/>
            <person name="Alfjorden A."/>
            <person name="Peckova H."/>
            <person name="Swords F."/>
            <person name="Hooper C."/>
            <person name="Holzer A.S."/>
            <person name="Bass D."/>
            <person name="Burki F."/>
        </authorList>
    </citation>
    <scope>NUCLEOTIDE SEQUENCE [LARGE SCALE GENOMIC DNA]</scope>
    <source>
        <strain evidence="1">20-A016</strain>
    </source>
</reference>
<proteinExistence type="predicted"/>